<dbReference type="AlphaFoldDB" id="A0A5C6EWE1"/>
<gene>
    <name evidence="2" type="ORF">Poly59_36030</name>
</gene>
<proteinExistence type="predicted"/>
<keyword evidence="1" id="KW-1133">Transmembrane helix</keyword>
<keyword evidence="1" id="KW-0472">Membrane</keyword>
<feature type="transmembrane region" description="Helical" evidence="1">
    <location>
        <begin position="44"/>
        <end position="63"/>
    </location>
</feature>
<protein>
    <submittedName>
        <fullName evidence="2">Uncharacterized protein</fullName>
    </submittedName>
</protein>
<reference evidence="2 3" key="1">
    <citation type="submission" date="2019-02" db="EMBL/GenBank/DDBJ databases">
        <title>Deep-cultivation of Planctomycetes and their phenomic and genomic characterization uncovers novel biology.</title>
        <authorList>
            <person name="Wiegand S."/>
            <person name="Jogler M."/>
            <person name="Boedeker C."/>
            <person name="Pinto D."/>
            <person name="Vollmers J."/>
            <person name="Rivas-Marin E."/>
            <person name="Kohn T."/>
            <person name="Peeters S.H."/>
            <person name="Heuer A."/>
            <person name="Rast P."/>
            <person name="Oberbeckmann S."/>
            <person name="Bunk B."/>
            <person name="Jeske O."/>
            <person name="Meyerdierks A."/>
            <person name="Storesund J.E."/>
            <person name="Kallscheuer N."/>
            <person name="Luecker S."/>
            <person name="Lage O.M."/>
            <person name="Pohl T."/>
            <person name="Merkel B.J."/>
            <person name="Hornburger P."/>
            <person name="Mueller R.-W."/>
            <person name="Bruemmer F."/>
            <person name="Labrenz M."/>
            <person name="Spormann A.M."/>
            <person name="Op Den Camp H."/>
            <person name="Overmann J."/>
            <person name="Amann R."/>
            <person name="Jetten M.S.M."/>
            <person name="Mascher T."/>
            <person name="Medema M.H."/>
            <person name="Devos D.P."/>
            <person name="Kaster A.-K."/>
            <person name="Ovreas L."/>
            <person name="Rohde M."/>
            <person name="Galperin M.Y."/>
            <person name="Jogler C."/>
        </authorList>
    </citation>
    <scope>NUCLEOTIDE SEQUENCE [LARGE SCALE GENOMIC DNA]</scope>
    <source>
        <strain evidence="2 3">Poly59</strain>
    </source>
</reference>
<comment type="caution">
    <text evidence="2">The sequence shown here is derived from an EMBL/GenBank/DDBJ whole genome shotgun (WGS) entry which is preliminary data.</text>
</comment>
<feature type="transmembrane region" description="Helical" evidence="1">
    <location>
        <begin position="12"/>
        <end position="32"/>
    </location>
</feature>
<evidence type="ECO:0000313" key="2">
    <source>
        <dbReference type="EMBL" id="TWU52006.1"/>
    </source>
</evidence>
<feature type="transmembrane region" description="Helical" evidence="1">
    <location>
        <begin position="70"/>
        <end position="87"/>
    </location>
</feature>
<feature type="transmembrane region" description="Helical" evidence="1">
    <location>
        <begin position="99"/>
        <end position="120"/>
    </location>
</feature>
<evidence type="ECO:0000313" key="3">
    <source>
        <dbReference type="Proteomes" id="UP000317977"/>
    </source>
</evidence>
<keyword evidence="3" id="KW-1185">Reference proteome</keyword>
<keyword evidence="1" id="KW-0812">Transmembrane</keyword>
<organism evidence="2 3">
    <name type="scientific">Rubripirellula reticaptiva</name>
    <dbReference type="NCBI Taxonomy" id="2528013"/>
    <lineage>
        <taxon>Bacteria</taxon>
        <taxon>Pseudomonadati</taxon>
        <taxon>Planctomycetota</taxon>
        <taxon>Planctomycetia</taxon>
        <taxon>Pirellulales</taxon>
        <taxon>Pirellulaceae</taxon>
        <taxon>Rubripirellula</taxon>
    </lineage>
</organism>
<name>A0A5C6EWE1_9BACT</name>
<accession>A0A5C6EWE1</accession>
<evidence type="ECO:0000256" key="1">
    <source>
        <dbReference type="SAM" id="Phobius"/>
    </source>
</evidence>
<sequence length="205" mass="22340">MSRNLRTWFLRFPFVCVIAASMGWIGLILMYLGSPFFPRIDDFWTRYVALASTLIWGVASYFLRNSQLRSWVIFGIASPLVGALLVAPPASFAFVLAKAYVAIPVGLATGVVMYVIVCGGNSHNHGVNRSGEVGRSFGTAGISLLLSSTDNCRMTNRVSVANAVIVCNGLWTAARSIDPRRTFPAMGRPYLEANRQTDRPSGASR</sequence>
<dbReference type="Proteomes" id="UP000317977">
    <property type="component" value="Unassembled WGS sequence"/>
</dbReference>
<dbReference type="EMBL" id="SJPX01000003">
    <property type="protein sequence ID" value="TWU52006.1"/>
    <property type="molecule type" value="Genomic_DNA"/>
</dbReference>